<dbReference type="CDD" id="cd03219">
    <property type="entry name" value="ABC_Mj1267_LivG_branched"/>
    <property type="match status" value="1"/>
</dbReference>
<dbReference type="GO" id="GO:0042941">
    <property type="term" value="P:D-alanine transmembrane transport"/>
    <property type="evidence" value="ECO:0007669"/>
    <property type="project" value="TreeGrafter"/>
</dbReference>
<proteinExistence type="predicted"/>
<dbReference type="AlphaFoldDB" id="A0A1M6NNY7"/>
<name>A0A1M6NNY7_9FIRM</name>
<evidence type="ECO:0000256" key="3">
    <source>
        <dbReference type="ARBA" id="ARBA00022840"/>
    </source>
</evidence>
<gene>
    <name evidence="5" type="ORF">SAMN02745123_00243</name>
</gene>
<evidence type="ECO:0000313" key="5">
    <source>
        <dbReference type="EMBL" id="SHJ97282.1"/>
    </source>
</evidence>
<dbReference type="Gene3D" id="3.40.50.300">
    <property type="entry name" value="P-loop containing nucleotide triphosphate hydrolases"/>
    <property type="match status" value="1"/>
</dbReference>
<dbReference type="Proteomes" id="UP000183997">
    <property type="component" value="Unassembled WGS sequence"/>
</dbReference>
<dbReference type="GO" id="GO:0005304">
    <property type="term" value="F:L-valine transmembrane transporter activity"/>
    <property type="evidence" value="ECO:0007669"/>
    <property type="project" value="TreeGrafter"/>
</dbReference>
<dbReference type="PANTHER" id="PTHR45772:SF7">
    <property type="entry name" value="AMINO ACID ABC TRANSPORTER ATP-BINDING PROTEIN"/>
    <property type="match status" value="1"/>
</dbReference>
<dbReference type="SUPFAM" id="SSF52540">
    <property type="entry name" value="P-loop containing nucleoside triphosphate hydrolases"/>
    <property type="match status" value="1"/>
</dbReference>
<dbReference type="GO" id="GO:0005886">
    <property type="term" value="C:plasma membrane"/>
    <property type="evidence" value="ECO:0007669"/>
    <property type="project" value="TreeGrafter"/>
</dbReference>
<dbReference type="InterPro" id="IPR003439">
    <property type="entry name" value="ABC_transporter-like_ATP-bd"/>
</dbReference>
<dbReference type="GO" id="GO:0015188">
    <property type="term" value="F:L-isoleucine transmembrane transporter activity"/>
    <property type="evidence" value="ECO:0007669"/>
    <property type="project" value="TreeGrafter"/>
</dbReference>
<dbReference type="Pfam" id="PF12399">
    <property type="entry name" value="BCA_ABC_TP_C"/>
    <property type="match status" value="1"/>
</dbReference>
<sequence length="259" mass="28363">MASSILEVDKVTKYFRGLKAVSDYSLTLEKGVIAGLIGPNGAGKTTVFNLLTGVFTPTSGTIRLHQQDIAGQRLDQIVSLGMARTFQNLRLFTKLTVLDNVLVAAQINKDYGFWAAIAGLPSFKKGEKDLRERASALLEDMGLLHLADELSGNLPYGDQRKLEIARALATGPRVLLLDEPAAGMNPRESQELTETIRIIRDKYDLTILLIEHDMHVVMNLCDNIQVLSYGEIIAEGKPADIRSNQQVIEAYLGRAAANA</sequence>
<dbReference type="InterPro" id="IPR003593">
    <property type="entry name" value="AAA+_ATPase"/>
</dbReference>
<dbReference type="FunFam" id="3.40.50.300:FF:000421">
    <property type="entry name" value="Branched-chain amino acid ABC transporter ATP-binding protein"/>
    <property type="match status" value="1"/>
</dbReference>
<dbReference type="OrthoDB" id="9779136at2"/>
<dbReference type="GO" id="GO:0016887">
    <property type="term" value="F:ATP hydrolysis activity"/>
    <property type="evidence" value="ECO:0007669"/>
    <property type="project" value="InterPro"/>
</dbReference>
<keyword evidence="2" id="KW-0547">Nucleotide-binding</keyword>
<dbReference type="InterPro" id="IPR032823">
    <property type="entry name" value="BCA_ABC_TP_C"/>
</dbReference>
<dbReference type="GO" id="GO:1903806">
    <property type="term" value="P:L-isoleucine import across plasma membrane"/>
    <property type="evidence" value="ECO:0007669"/>
    <property type="project" value="TreeGrafter"/>
</dbReference>
<organism evidence="5 6">
    <name type="scientific">Desulforamulus aeronauticus DSM 10349</name>
    <dbReference type="NCBI Taxonomy" id="1121421"/>
    <lineage>
        <taxon>Bacteria</taxon>
        <taxon>Bacillati</taxon>
        <taxon>Bacillota</taxon>
        <taxon>Clostridia</taxon>
        <taxon>Eubacteriales</taxon>
        <taxon>Peptococcaceae</taxon>
        <taxon>Desulforamulus</taxon>
    </lineage>
</organism>
<evidence type="ECO:0000313" key="6">
    <source>
        <dbReference type="Proteomes" id="UP000183997"/>
    </source>
</evidence>
<evidence type="ECO:0000256" key="2">
    <source>
        <dbReference type="ARBA" id="ARBA00022741"/>
    </source>
</evidence>
<dbReference type="SMART" id="SM00382">
    <property type="entry name" value="AAA"/>
    <property type="match status" value="1"/>
</dbReference>
<dbReference type="GO" id="GO:0015808">
    <property type="term" value="P:L-alanine transport"/>
    <property type="evidence" value="ECO:0007669"/>
    <property type="project" value="TreeGrafter"/>
</dbReference>
<evidence type="ECO:0000256" key="1">
    <source>
        <dbReference type="ARBA" id="ARBA00022448"/>
    </source>
</evidence>
<evidence type="ECO:0000259" key="4">
    <source>
        <dbReference type="PROSITE" id="PS50893"/>
    </source>
</evidence>
<reference evidence="6" key="1">
    <citation type="submission" date="2016-11" db="EMBL/GenBank/DDBJ databases">
        <authorList>
            <person name="Varghese N."/>
            <person name="Submissions S."/>
        </authorList>
    </citation>
    <scope>NUCLEOTIDE SEQUENCE [LARGE SCALE GENOMIC DNA]</scope>
    <source>
        <strain evidence="6">DSM 10349</strain>
    </source>
</reference>
<dbReference type="GO" id="GO:0015192">
    <property type="term" value="F:L-phenylalanine transmembrane transporter activity"/>
    <property type="evidence" value="ECO:0007669"/>
    <property type="project" value="TreeGrafter"/>
</dbReference>
<dbReference type="RefSeq" id="WP_072910450.1">
    <property type="nucleotide sequence ID" value="NZ_FRAR01000004.1"/>
</dbReference>
<dbReference type="PROSITE" id="PS50893">
    <property type="entry name" value="ABC_TRANSPORTER_2"/>
    <property type="match status" value="1"/>
</dbReference>
<dbReference type="EMBL" id="FRAR01000004">
    <property type="protein sequence ID" value="SHJ97282.1"/>
    <property type="molecule type" value="Genomic_DNA"/>
</dbReference>
<dbReference type="GO" id="GO:0005524">
    <property type="term" value="F:ATP binding"/>
    <property type="evidence" value="ECO:0007669"/>
    <property type="project" value="UniProtKB-KW"/>
</dbReference>
<dbReference type="InterPro" id="IPR027417">
    <property type="entry name" value="P-loop_NTPase"/>
</dbReference>
<dbReference type="STRING" id="1121421.SAMN02745123_00243"/>
<keyword evidence="3 5" id="KW-0067">ATP-binding</keyword>
<protein>
    <submittedName>
        <fullName evidence="5">Branched-chain amino acid transport system ATP-binding protein</fullName>
    </submittedName>
</protein>
<keyword evidence="6" id="KW-1185">Reference proteome</keyword>
<keyword evidence="1" id="KW-0813">Transport</keyword>
<dbReference type="Pfam" id="PF00005">
    <property type="entry name" value="ABC_tran"/>
    <property type="match status" value="1"/>
</dbReference>
<dbReference type="PANTHER" id="PTHR45772">
    <property type="entry name" value="CONSERVED COMPONENT OF ABC TRANSPORTER FOR NATURAL AMINO ACIDS-RELATED"/>
    <property type="match status" value="1"/>
</dbReference>
<dbReference type="InterPro" id="IPR051120">
    <property type="entry name" value="ABC_AA/LPS_Transport"/>
</dbReference>
<accession>A0A1M6NNY7</accession>
<dbReference type="GO" id="GO:1903805">
    <property type="term" value="P:L-valine import across plasma membrane"/>
    <property type="evidence" value="ECO:0007669"/>
    <property type="project" value="TreeGrafter"/>
</dbReference>
<feature type="domain" description="ABC transporter" evidence="4">
    <location>
        <begin position="6"/>
        <end position="254"/>
    </location>
</feature>